<feature type="compositionally biased region" description="Basic residues" evidence="1">
    <location>
        <begin position="75"/>
        <end position="87"/>
    </location>
</feature>
<reference evidence="2 3" key="1">
    <citation type="journal article" date="2020" name="BMC Genomics">
        <title>Intraspecific diversification of the crop wild relative Brassica cretica Lam. using demographic model selection.</title>
        <authorList>
            <person name="Kioukis A."/>
            <person name="Michalopoulou V.A."/>
            <person name="Briers L."/>
            <person name="Pirintsos S."/>
            <person name="Studholme D.J."/>
            <person name="Pavlidis P."/>
            <person name="Sarris P.F."/>
        </authorList>
    </citation>
    <scope>NUCLEOTIDE SEQUENCE [LARGE SCALE GENOMIC DNA]</scope>
    <source>
        <strain evidence="3">cv. PFS-1207/04</strain>
    </source>
</reference>
<feature type="region of interest" description="Disordered" evidence="1">
    <location>
        <begin position="72"/>
        <end position="133"/>
    </location>
</feature>
<dbReference type="EMBL" id="QGKV02000649">
    <property type="protein sequence ID" value="KAF3578881.1"/>
    <property type="molecule type" value="Genomic_DNA"/>
</dbReference>
<evidence type="ECO:0000313" key="2">
    <source>
        <dbReference type="EMBL" id="KAF3578881.1"/>
    </source>
</evidence>
<accession>A0ABQ7DNH7</accession>
<sequence>MYLEGFEFQGGVLSQSSRSTLCSTCQRLGDSAWERTLRPASGVDHRLTYMYNPKSRLFRQTHLTLTASRLYLQLKSRRPGPPLKRKTRMSDPPETEPSTRRPRERDVREARRRRDGRENGGCAVRTPDPKLNF</sequence>
<evidence type="ECO:0000313" key="3">
    <source>
        <dbReference type="Proteomes" id="UP000266723"/>
    </source>
</evidence>
<protein>
    <submittedName>
        <fullName evidence="2">Uncharacterized protein</fullName>
    </submittedName>
</protein>
<evidence type="ECO:0000256" key="1">
    <source>
        <dbReference type="SAM" id="MobiDB-lite"/>
    </source>
</evidence>
<name>A0ABQ7DNH7_BRACR</name>
<keyword evidence="3" id="KW-1185">Reference proteome</keyword>
<dbReference type="Proteomes" id="UP000266723">
    <property type="component" value="Unassembled WGS sequence"/>
</dbReference>
<gene>
    <name evidence="2" type="ORF">DY000_02035408</name>
</gene>
<comment type="caution">
    <text evidence="2">The sequence shown here is derived from an EMBL/GenBank/DDBJ whole genome shotgun (WGS) entry which is preliminary data.</text>
</comment>
<feature type="compositionally biased region" description="Basic and acidic residues" evidence="1">
    <location>
        <begin position="97"/>
        <end position="109"/>
    </location>
</feature>
<proteinExistence type="predicted"/>
<organism evidence="2 3">
    <name type="scientific">Brassica cretica</name>
    <name type="common">Mustard</name>
    <dbReference type="NCBI Taxonomy" id="69181"/>
    <lineage>
        <taxon>Eukaryota</taxon>
        <taxon>Viridiplantae</taxon>
        <taxon>Streptophyta</taxon>
        <taxon>Embryophyta</taxon>
        <taxon>Tracheophyta</taxon>
        <taxon>Spermatophyta</taxon>
        <taxon>Magnoliopsida</taxon>
        <taxon>eudicotyledons</taxon>
        <taxon>Gunneridae</taxon>
        <taxon>Pentapetalae</taxon>
        <taxon>rosids</taxon>
        <taxon>malvids</taxon>
        <taxon>Brassicales</taxon>
        <taxon>Brassicaceae</taxon>
        <taxon>Brassiceae</taxon>
        <taxon>Brassica</taxon>
    </lineage>
</organism>